<dbReference type="EMBL" id="JAVHJO010000012">
    <property type="protein sequence ID" value="KAK6532008.1"/>
    <property type="molecule type" value="Genomic_DNA"/>
</dbReference>
<evidence type="ECO:0000313" key="1">
    <source>
        <dbReference type="EMBL" id="KAK6532008.1"/>
    </source>
</evidence>
<name>A0AAV9X141_9PEZI</name>
<organism evidence="1 2">
    <name type="scientific">Orbilia ellipsospora</name>
    <dbReference type="NCBI Taxonomy" id="2528407"/>
    <lineage>
        <taxon>Eukaryota</taxon>
        <taxon>Fungi</taxon>
        <taxon>Dikarya</taxon>
        <taxon>Ascomycota</taxon>
        <taxon>Pezizomycotina</taxon>
        <taxon>Orbiliomycetes</taxon>
        <taxon>Orbiliales</taxon>
        <taxon>Orbiliaceae</taxon>
        <taxon>Orbilia</taxon>
    </lineage>
</organism>
<proteinExistence type="predicted"/>
<evidence type="ECO:0000313" key="2">
    <source>
        <dbReference type="Proteomes" id="UP001365542"/>
    </source>
</evidence>
<sequence>MFYIPKTSPARSISLKSSKSPAAAVQNASKRFFDSMVQSLATVSMAYGHYPAMPCQTTTPCTAAPASKKSPPLKSTEQLCRPCRTMRPGSPLFGCDFDTIPNKIADRHNKKELKKAELIAKRRPKSEIYIRRNFMDSLDSLADGQYRQVYAREFV</sequence>
<dbReference type="Proteomes" id="UP001365542">
    <property type="component" value="Unassembled WGS sequence"/>
</dbReference>
<keyword evidence="2" id="KW-1185">Reference proteome</keyword>
<dbReference type="AlphaFoldDB" id="A0AAV9X141"/>
<accession>A0AAV9X141</accession>
<gene>
    <name evidence="1" type="ORF">TWF694_003171</name>
</gene>
<reference evidence="1 2" key="1">
    <citation type="submission" date="2019-10" db="EMBL/GenBank/DDBJ databases">
        <authorList>
            <person name="Palmer J.M."/>
        </authorList>
    </citation>
    <scope>NUCLEOTIDE SEQUENCE [LARGE SCALE GENOMIC DNA]</scope>
    <source>
        <strain evidence="1 2">TWF694</strain>
    </source>
</reference>
<comment type="caution">
    <text evidence="1">The sequence shown here is derived from an EMBL/GenBank/DDBJ whole genome shotgun (WGS) entry which is preliminary data.</text>
</comment>
<protein>
    <submittedName>
        <fullName evidence="1">Uncharacterized protein</fullName>
    </submittedName>
</protein>